<dbReference type="EMBL" id="MW030553">
    <property type="protein sequence ID" value="QPI16302.1"/>
    <property type="molecule type" value="Genomic_DNA"/>
</dbReference>
<gene>
    <name evidence="1" type="ORF">NIOZUU157_00190</name>
</gene>
<protein>
    <submittedName>
        <fullName evidence="1">Uncharacterized protein</fullName>
    </submittedName>
</protein>
<reference evidence="1" key="1">
    <citation type="submission" date="2020-08" db="EMBL/GenBank/DDBJ databases">
        <title>Bridging the membrane lipid divide: bacteria of the FCB group superphylum have the potential to synthesize archaeal ether lipids.</title>
        <authorList>
            <person name="Villanueva L."/>
            <person name="von Meijenfeldt F.A.B."/>
            <person name="Westbye A.B."/>
            <person name="Yadav S."/>
            <person name="Hopmans E.C."/>
            <person name="Dutilh B.E."/>
            <person name="Sinninghe Damste J.S."/>
        </authorList>
    </citation>
    <scope>NUCLEOTIDE SEQUENCE</scope>
    <source>
        <strain evidence="1">NIOZ-UU157</strain>
    </source>
</reference>
<accession>A0A7S9XGR0</accession>
<organism evidence="1">
    <name type="scientific">Virus NIOZ-UU157</name>
    <dbReference type="NCBI Taxonomy" id="2763269"/>
    <lineage>
        <taxon>Viruses</taxon>
    </lineage>
</organism>
<sequence>MPLSAGIGPLQLALEEAFEKGMKAMDDKAAKNTSDVAVTTSAAVIRDAGGKAFAAEASKAINAFILTGLVTTAVVTAGSAVAQAGTGTGKIT</sequence>
<evidence type="ECO:0000313" key="1">
    <source>
        <dbReference type="EMBL" id="QPI16302.1"/>
    </source>
</evidence>
<name>A0A7S9XGR0_9VIRU</name>
<proteinExistence type="predicted"/>